<protein>
    <submittedName>
        <fullName evidence="1">Uncharacterized protein</fullName>
    </submittedName>
</protein>
<dbReference type="RefSeq" id="XP_009515325.1">
    <property type="nucleotide sequence ID" value="XM_009517030.1"/>
</dbReference>
<dbReference type="GeneID" id="20654404"/>
<dbReference type="KEGG" id="psoj:PHYSODRAFT_473805"/>
<dbReference type="AlphaFoldDB" id="G4YG02"/>
<gene>
    <name evidence="1" type="ORF">PHYSODRAFT_473805</name>
</gene>
<keyword evidence="2" id="KW-1185">Reference proteome</keyword>
<evidence type="ECO:0000313" key="1">
    <source>
        <dbReference type="EMBL" id="EGZ28050.1"/>
    </source>
</evidence>
<evidence type="ECO:0000313" key="2">
    <source>
        <dbReference type="Proteomes" id="UP000002640"/>
    </source>
</evidence>
<dbReference type="InParanoid" id="G4YG02"/>
<accession>G4YG02</accession>
<dbReference type="Proteomes" id="UP000002640">
    <property type="component" value="Unassembled WGS sequence"/>
</dbReference>
<proteinExistence type="predicted"/>
<feature type="non-terminal residue" evidence="1">
    <location>
        <position position="1"/>
    </location>
</feature>
<sequence length="83" mass="9966">AFVRVVSARTEENFNFRLRELYLLPPVEAAYVSDVWLDIWKYRIVRCWTDKVMDFGMHATSQVALCVTRVREQRQWPCVRSKK</sequence>
<name>G4YG02_PHYSP</name>
<organism evidence="1 2">
    <name type="scientific">Phytophthora sojae (strain P6497)</name>
    <name type="common">Soybean stem and root rot agent</name>
    <name type="synonym">Phytophthora megasperma f. sp. glycines</name>
    <dbReference type="NCBI Taxonomy" id="1094619"/>
    <lineage>
        <taxon>Eukaryota</taxon>
        <taxon>Sar</taxon>
        <taxon>Stramenopiles</taxon>
        <taxon>Oomycota</taxon>
        <taxon>Peronosporomycetes</taxon>
        <taxon>Peronosporales</taxon>
        <taxon>Peronosporaceae</taxon>
        <taxon>Phytophthora</taxon>
    </lineage>
</organism>
<dbReference type="EMBL" id="JH159151">
    <property type="protein sequence ID" value="EGZ28050.1"/>
    <property type="molecule type" value="Genomic_DNA"/>
</dbReference>
<reference evidence="1 2" key="1">
    <citation type="journal article" date="2006" name="Science">
        <title>Phytophthora genome sequences uncover evolutionary origins and mechanisms of pathogenesis.</title>
        <authorList>
            <person name="Tyler B.M."/>
            <person name="Tripathy S."/>
            <person name="Zhang X."/>
            <person name="Dehal P."/>
            <person name="Jiang R.H."/>
            <person name="Aerts A."/>
            <person name="Arredondo F.D."/>
            <person name="Baxter L."/>
            <person name="Bensasson D."/>
            <person name="Beynon J.L."/>
            <person name="Chapman J."/>
            <person name="Damasceno C.M."/>
            <person name="Dorrance A.E."/>
            <person name="Dou D."/>
            <person name="Dickerman A.W."/>
            <person name="Dubchak I.L."/>
            <person name="Garbelotto M."/>
            <person name="Gijzen M."/>
            <person name="Gordon S.G."/>
            <person name="Govers F."/>
            <person name="Grunwald N.J."/>
            <person name="Huang W."/>
            <person name="Ivors K.L."/>
            <person name="Jones R.W."/>
            <person name="Kamoun S."/>
            <person name="Krampis K."/>
            <person name="Lamour K.H."/>
            <person name="Lee M.K."/>
            <person name="McDonald W.H."/>
            <person name="Medina M."/>
            <person name="Meijer H.J."/>
            <person name="Nordberg E.K."/>
            <person name="Maclean D.J."/>
            <person name="Ospina-Giraldo M.D."/>
            <person name="Morris P.F."/>
            <person name="Phuntumart V."/>
            <person name="Putnam N.H."/>
            <person name="Rash S."/>
            <person name="Rose J.K."/>
            <person name="Sakihama Y."/>
            <person name="Salamov A.A."/>
            <person name="Savidor A."/>
            <person name="Scheuring C.F."/>
            <person name="Smith B.M."/>
            <person name="Sobral B.W."/>
            <person name="Terry A."/>
            <person name="Torto-Alalibo T.A."/>
            <person name="Win J."/>
            <person name="Xu Z."/>
            <person name="Zhang H."/>
            <person name="Grigoriev I.V."/>
            <person name="Rokhsar D.S."/>
            <person name="Boore J.L."/>
        </authorList>
    </citation>
    <scope>NUCLEOTIDE SEQUENCE [LARGE SCALE GENOMIC DNA]</scope>
    <source>
        <strain evidence="1 2">P6497</strain>
    </source>
</reference>